<evidence type="ECO:0000313" key="2">
    <source>
        <dbReference type="EMBL" id="AHE96727.1"/>
    </source>
</evidence>
<dbReference type="Proteomes" id="UP000018914">
    <property type="component" value="Chromosome"/>
</dbReference>
<name>W0DHN9_9AQUI</name>
<dbReference type="EMBL" id="CP007028">
    <property type="protein sequence ID" value="AHE96727.1"/>
    <property type="molecule type" value="Genomic_DNA"/>
</dbReference>
<evidence type="ECO:0000256" key="1">
    <source>
        <dbReference type="SAM" id="Phobius"/>
    </source>
</evidence>
<organism evidence="3">
    <name type="scientific">Thermocrinis ruber</name>
    <dbReference type="NCBI Taxonomy" id="75906"/>
    <lineage>
        <taxon>Bacteria</taxon>
        <taxon>Pseudomonadati</taxon>
        <taxon>Aquificota</taxon>
        <taxon>Aquificia</taxon>
        <taxon>Aquificales</taxon>
        <taxon>Aquificaceae</taxon>
        <taxon>Thermocrinis</taxon>
    </lineage>
</organism>
<keyword evidence="1" id="KW-0472">Membrane</keyword>
<dbReference type="HOGENOM" id="CLU_993706_0_0_0"/>
<proteinExistence type="predicted"/>
<dbReference type="RefSeq" id="WP_025305253.1">
    <property type="nucleotide sequence ID" value="NZ_CP007028.1"/>
</dbReference>
<keyword evidence="3" id="KW-1185">Reference proteome</keyword>
<dbReference type="AlphaFoldDB" id="W0DHN9"/>
<evidence type="ECO:0000313" key="3">
    <source>
        <dbReference type="Proteomes" id="UP000018914"/>
    </source>
</evidence>
<gene>
    <name evidence="2" type="ORF">THERU_00110</name>
</gene>
<dbReference type="KEGG" id="trd:THERU_00110"/>
<accession>W0DHN9</accession>
<sequence>MKVIRWLLSFYILGYLFYHLTPVFYAVHVNYAPPKPAPLPYQKTCKVVFGVKTALDGGVGRPGSLERALEEKGITFSFGHSIDYSPRIRRGNVPEGYGYRDLGGLSLFFYFIFSYVPKLITFSEREDPYGLLKPKDCKPVLSDLPVLVSTPLGELPSYFFVLGKRWNLAYPDCDSMLSFYPVVGRELSFSIYSPPKLNPPLDAPLPKAHLNLKVEGKKVLMLVYRDGGLFEVYDQPLLTLNLEEEGSYQLKVYSYKFKAFGFYFGLRFVGCLSEIRVKSF</sequence>
<keyword evidence="1" id="KW-1133">Transmembrane helix</keyword>
<reference evidence="2 3" key="1">
    <citation type="submission" date="2013-12" db="EMBL/GenBank/DDBJ databases">
        <authorList>
            <consortium name="DOE Joint Genome Institute"/>
            <person name="Eisen J."/>
            <person name="Huntemann M."/>
            <person name="Han J."/>
            <person name="Chen A."/>
            <person name="Kyrpides N."/>
            <person name="Mavromatis K."/>
            <person name="Markowitz V."/>
            <person name="Palaniappan K."/>
            <person name="Ivanova N."/>
            <person name="Schaumberg A."/>
            <person name="Pati A."/>
            <person name="Liolios K."/>
            <person name="Nordberg H.P."/>
            <person name="Cantor M.N."/>
            <person name="Hua S.X."/>
            <person name="Woyke T."/>
        </authorList>
    </citation>
    <scope>NUCLEOTIDE SEQUENCE [LARGE SCALE GENOMIC DNA]</scope>
    <source>
        <strain evidence="2 3">DSM 23557</strain>
    </source>
</reference>
<protein>
    <submittedName>
        <fullName evidence="2">Uncharacterized protein</fullName>
    </submittedName>
</protein>
<dbReference type="OrthoDB" id="13903at2"/>
<dbReference type="STRING" id="75906.THERU_00110"/>
<keyword evidence="1" id="KW-0812">Transmembrane</keyword>
<feature type="transmembrane region" description="Helical" evidence="1">
    <location>
        <begin position="6"/>
        <end position="27"/>
    </location>
</feature>